<name>A0A067N5C3_BOTB1</name>
<sequence>HSPGPQQQPQPPQAIIDPALQAAMDAQYHPVPLKVADATRVVCSAHDLEVCAECAVDFAQLNLIAKMLQSAPELAVPPPPNVMHPGRSQAVHKAKEEGNNLYKQNKYAQAIQVYNISAGIAASRPPWEASQIVRDELTVILANRSAANALLGDYASALVDADAVVQLKRPWSKGHYRKGKALVGLGQLEEAKEAVSLGLQFEPDN</sequence>
<keyword evidence="1" id="KW-0677">Repeat</keyword>
<keyword evidence="2" id="KW-0802">TPR repeat</keyword>
<dbReference type="GO" id="GO:0051879">
    <property type="term" value="F:Hsp90 protein binding"/>
    <property type="evidence" value="ECO:0007669"/>
    <property type="project" value="TreeGrafter"/>
</dbReference>
<dbReference type="PROSITE" id="PS50293">
    <property type="entry name" value="TPR_REGION"/>
    <property type="match status" value="1"/>
</dbReference>
<dbReference type="Gene3D" id="1.25.40.10">
    <property type="entry name" value="Tetratricopeptide repeat domain"/>
    <property type="match status" value="1"/>
</dbReference>
<dbReference type="FunCoup" id="A0A067N5C3">
    <property type="interactions" value="165"/>
</dbReference>
<dbReference type="AlphaFoldDB" id="A0A067N5C3"/>
<reference evidence="4" key="1">
    <citation type="journal article" date="2014" name="Proc. Natl. Acad. Sci. U.S.A.">
        <title>Extensive sampling of basidiomycete genomes demonstrates inadequacy of the white-rot/brown-rot paradigm for wood decay fungi.</title>
        <authorList>
            <person name="Riley R."/>
            <person name="Salamov A.A."/>
            <person name="Brown D.W."/>
            <person name="Nagy L.G."/>
            <person name="Floudas D."/>
            <person name="Held B.W."/>
            <person name="Levasseur A."/>
            <person name="Lombard V."/>
            <person name="Morin E."/>
            <person name="Otillar R."/>
            <person name="Lindquist E.A."/>
            <person name="Sun H."/>
            <person name="LaButti K.M."/>
            <person name="Schmutz J."/>
            <person name="Jabbour D."/>
            <person name="Luo H."/>
            <person name="Baker S.E."/>
            <person name="Pisabarro A.G."/>
            <person name="Walton J.D."/>
            <person name="Blanchette R.A."/>
            <person name="Henrissat B."/>
            <person name="Martin F."/>
            <person name="Cullen D."/>
            <person name="Hibbett D.S."/>
            <person name="Grigoriev I.V."/>
        </authorList>
    </citation>
    <scope>NUCLEOTIDE SEQUENCE [LARGE SCALE GENOMIC DNA]</scope>
    <source>
        <strain evidence="4">FD-172 SS1</strain>
    </source>
</reference>
<dbReference type="InterPro" id="IPR011990">
    <property type="entry name" value="TPR-like_helical_dom_sf"/>
</dbReference>
<proteinExistence type="predicted"/>
<gene>
    <name evidence="3" type="ORF">BOTBODRAFT_82750</name>
</gene>
<dbReference type="OrthoDB" id="433738at2759"/>
<accession>A0A067N5C3</accession>
<dbReference type="HOGENOM" id="CLU_090376_1_0_1"/>
<organism evidence="3 4">
    <name type="scientific">Botryobasidium botryosum (strain FD-172 SS1)</name>
    <dbReference type="NCBI Taxonomy" id="930990"/>
    <lineage>
        <taxon>Eukaryota</taxon>
        <taxon>Fungi</taxon>
        <taxon>Dikarya</taxon>
        <taxon>Basidiomycota</taxon>
        <taxon>Agaricomycotina</taxon>
        <taxon>Agaricomycetes</taxon>
        <taxon>Cantharellales</taxon>
        <taxon>Botryobasidiaceae</taxon>
        <taxon>Botryobasidium</taxon>
    </lineage>
</organism>
<evidence type="ECO:0000313" key="3">
    <source>
        <dbReference type="EMBL" id="KDQ18966.1"/>
    </source>
</evidence>
<evidence type="ECO:0000256" key="1">
    <source>
        <dbReference type="ARBA" id="ARBA00022737"/>
    </source>
</evidence>
<dbReference type="EMBL" id="KL198020">
    <property type="protein sequence ID" value="KDQ18966.1"/>
    <property type="molecule type" value="Genomic_DNA"/>
</dbReference>
<evidence type="ECO:0000313" key="4">
    <source>
        <dbReference type="Proteomes" id="UP000027195"/>
    </source>
</evidence>
<dbReference type="Proteomes" id="UP000027195">
    <property type="component" value="Unassembled WGS sequence"/>
</dbReference>
<dbReference type="InParanoid" id="A0A067N5C3"/>
<evidence type="ECO:0000256" key="2">
    <source>
        <dbReference type="ARBA" id="ARBA00022803"/>
    </source>
</evidence>
<dbReference type="SUPFAM" id="SSF48452">
    <property type="entry name" value="TPR-like"/>
    <property type="match status" value="1"/>
</dbReference>
<dbReference type="PANTHER" id="PTHR22904">
    <property type="entry name" value="TPR REPEAT CONTAINING PROTEIN"/>
    <property type="match status" value="1"/>
</dbReference>
<keyword evidence="4" id="KW-1185">Reference proteome</keyword>
<feature type="non-terminal residue" evidence="3">
    <location>
        <position position="205"/>
    </location>
</feature>
<protein>
    <submittedName>
        <fullName evidence="3">Uncharacterized protein</fullName>
    </submittedName>
</protein>
<feature type="non-terminal residue" evidence="3">
    <location>
        <position position="1"/>
    </location>
</feature>
<dbReference type="PANTHER" id="PTHR22904:SF523">
    <property type="entry name" value="STRESS-INDUCED-PHOSPHOPROTEIN 1"/>
    <property type="match status" value="1"/>
</dbReference>
<dbReference type="STRING" id="930990.A0A067N5C3"/>